<comment type="function">
    <text evidence="10 13">F(1)F(0) ATP synthase produces ATP from ADP in the presence of a proton or sodium gradient. F-type ATPases consist of two structural domains, F(1) containing the extramembraneous catalytic core and F(0) containing the membrane proton channel, linked together by a central stalk and a peripheral stalk. During catalysis, ATP synthesis in the catalytic domain of F(1) is coupled via a rotary mechanism of the central stalk subunits to proton translocation.</text>
</comment>
<keyword evidence="4 13" id="KW-0812">Transmembrane</keyword>
<evidence type="ECO:0000256" key="9">
    <source>
        <dbReference type="ARBA" id="ARBA00023310"/>
    </source>
</evidence>
<evidence type="ECO:0000256" key="4">
    <source>
        <dbReference type="ARBA" id="ARBA00022692"/>
    </source>
</evidence>
<dbReference type="RefSeq" id="WP_055210765.1">
    <property type="nucleotide sequence ID" value="NZ_CP061202.1"/>
</dbReference>
<evidence type="ECO:0000256" key="15">
    <source>
        <dbReference type="SAM" id="Coils"/>
    </source>
</evidence>
<evidence type="ECO:0000256" key="10">
    <source>
        <dbReference type="ARBA" id="ARBA00025198"/>
    </source>
</evidence>
<evidence type="ECO:0000256" key="7">
    <source>
        <dbReference type="ARBA" id="ARBA00023065"/>
    </source>
</evidence>
<dbReference type="GO" id="GO:0005886">
    <property type="term" value="C:plasma membrane"/>
    <property type="evidence" value="ECO:0007669"/>
    <property type="project" value="UniProtKB-SubCell"/>
</dbReference>
<organism evidence="17 18">
    <name type="scientific">Rhodobacter capsulatus</name>
    <name type="common">Rhodopseudomonas capsulata</name>
    <dbReference type="NCBI Taxonomy" id="1061"/>
    <lineage>
        <taxon>Bacteria</taxon>
        <taxon>Pseudomonadati</taxon>
        <taxon>Pseudomonadota</taxon>
        <taxon>Alphaproteobacteria</taxon>
        <taxon>Rhodobacterales</taxon>
        <taxon>Rhodobacter group</taxon>
        <taxon>Rhodobacter</taxon>
    </lineage>
</organism>
<dbReference type="CDD" id="cd06503">
    <property type="entry name" value="ATP-synt_Fo_b"/>
    <property type="match status" value="1"/>
</dbReference>
<sequence>MKKLTFLLVALAANPAFASEGPFVSLRNAHFVILVAFLIFIGVLIKFKVPSMLLGMLDKRAEGIKADLDEAKALRDEAQKILASYERKAREVQGQADQIVVAAKRDAQLAADQAKADLKEAIARRLKGAEDRIASAEAAALKDVKDRAVQVAVAAAAEVLANQMSAADKSGMIDASIAQVETRLN</sequence>
<keyword evidence="2 13" id="KW-0813">Transport</keyword>
<dbReference type="OrthoDB" id="8479836at2"/>
<dbReference type="GO" id="GO:0046961">
    <property type="term" value="F:proton-transporting ATPase activity, rotational mechanism"/>
    <property type="evidence" value="ECO:0007669"/>
    <property type="project" value="TreeGrafter"/>
</dbReference>
<dbReference type="InterPro" id="IPR050059">
    <property type="entry name" value="ATP_synthase_B_chain"/>
</dbReference>
<keyword evidence="8 13" id="KW-0472">Membrane</keyword>
<reference evidence="17 18" key="1">
    <citation type="submission" date="2016-10" db="EMBL/GenBank/DDBJ databases">
        <authorList>
            <person name="de Groot N.N."/>
        </authorList>
    </citation>
    <scope>NUCLEOTIDE SEQUENCE [LARGE SCALE GENOMIC DNA]</scope>
    <source>
        <strain evidence="18">DSM 938 / 37b4</strain>
    </source>
</reference>
<dbReference type="PANTHER" id="PTHR33445">
    <property type="entry name" value="ATP SYNTHASE SUBUNIT B', CHLOROPLASTIC"/>
    <property type="match status" value="1"/>
</dbReference>
<comment type="function">
    <text evidence="11">Component of the F(0) channel, it forms part of the peripheral stalk, linking F(1) to F(0). The b'-subunit is a diverged and duplicated form of b found in plants and photosynthetic bacteria.</text>
</comment>
<name>A0A0Q0QY01_RHOCA</name>
<feature type="signal peptide" evidence="16">
    <location>
        <begin position="1"/>
        <end position="18"/>
    </location>
</feature>
<comment type="subcellular location">
    <subcellularLocation>
        <location evidence="13">Cell membrane</location>
        <topology evidence="13">Single-pass membrane protein</topology>
    </subcellularLocation>
    <subcellularLocation>
        <location evidence="12">Endomembrane system</location>
        <topology evidence="12">Single-pass membrane protein</topology>
    </subcellularLocation>
</comment>
<keyword evidence="9 13" id="KW-0066">ATP synthesis</keyword>
<evidence type="ECO:0000313" key="17">
    <source>
        <dbReference type="EMBL" id="SDE89459.1"/>
    </source>
</evidence>
<dbReference type="EMBL" id="FNAY01000004">
    <property type="protein sequence ID" value="SDE89459.1"/>
    <property type="molecule type" value="Genomic_DNA"/>
</dbReference>
<evidence type="ECO:0000256" key="6">
    <source>
        <dbReference type="ARBA" id="ARBA00022989"/>
    </source>
</evidence>
<feature type="coiled-coil region" evidence="15">
    <location>
        <begin position="61"/>
        <end position="139"/>
    </location>
</feature>
<comment type="subunit">
    <text evidence="13">F-type ATPases have 2 components, F(1) - the catalytic core - and F(0) - the membrane proton channel. F(1) has five subunits: alpha(3), beta(3), gamma(1), delta(1), epsilon(1). F(0) has three main subunits: a(1), b(2) and c(10-14). The alpha and beta chains form an alternating ring which encloses part of the gamma chain. F(1) is attached to F(0) by a central stalk formed by the gamma and epsilon chains, while a peripheral stalk is formed by the delta and b chains.</text>
</comment>
<dbReference type="GO" id="GO:0046933">
    <property type="term" value="F:proton-transporting ATP synthase activity, rotational mechanism"/>
    <property type="evidence" value="ECO:0007669"/>
    <property type="project" value="UniProtKB-UniRule"/>
</dbReference>
<dbReference type="Proteomes" id="UP000183812">
    <property type="component" value="Unassembled WGS sequence"/>
</dbReference>
<evidence type="ECO:0000256" key="5">
    <source>
        <dbReference type="ARBA" id="ARBA00022781"/>
    </source>
</evidence>
<evidence type="ECO:0000313" key="18">
    <source>
        <dbReference type="Proteomes" id="UP000183812"/>
    </source>
</evidence>
<dbReference type="NCBIfam" id="NF009989">
    <property type="entry name" value="PRK13455.1"/>
    <property type="match status" value="1"/>
</dbReference>
<evidence type="ECO:0000256" key="1">
    <source>
        <dbReference type="ARBA" id="ARBA00005513"/>
    </source>
</evidence>
<dbReference type="HAMAP" id="MF_01398">
    <property type="entry name" value="ATP_synth_b_bprime"/>
    <property type="match status" value="1"/>
</dbReference>
<accession>A0A0Q0QY01</accession>
<dbReference type="GO" id="GO:0012505">
    <property type="term" value="C:endomembrane system"/>
    <property type="evidence" value="ECO:0007669"/>
    <property type="project" value="UniProtKB-SubCell"/>
</dbReference>
<gene>
    <name evidence="13" type="primary">atpF</name>
    <name evidence="17" type="ORF">SAMN04244550_01315</name>
</gene>
<keyword evidence="13" id="KW-1003">Cell membrane</keyword>
<evidence type="ECO:0000256" key="12">
    <source>
        <dbReference type="ARBA" id="ARBA00037847"/>
    </source>
</evidence>
<protein>
    <recommendedName>
        <fullName evidence="13">ATP synthase subunit b</fullName>
    </recommendedName>
    <alternativeName>
        <fullName evidence="13">ATP synthase F(0) sector subunit b</fullName>
    </alternativeName>
    <alternativeName>
        <fullName evidence="13">ATPase subunit I</fullName>
    </alternativeName>
    <alternativeName>
        <fullName evidence="13">F-type ATPase subunit b</fullName>
        <shortName evidence="13">F-ATPase subunit b</shortName>
    </alternativeName>
</protein>
<dbReference type="InterPro" id="IPR002146">
    <property type="entry name" value="ATP_synth_b/b'su_bac/chlpt"/>
</dbReference>
<evidence type="ECO:0000256" key="14">
    <source>
        <dbReference type="RuleBase" id="RU003848"/>
    </source>
</evidence>
<keyword evidence="3 13" id="KW-0138">CF(0)</keyword>
<keyword evidence="16" id="KW-0732">Signal</keyword>
<evidence type="ECO:0000256" key="2">
    <source>
        <dbReference type="ARBA" id="ARBA00022448"/>
    </source>
</evidence>
<feature type="transmembrane region" description="Helical" evidence="13">
    <location>
        <begin position="28"/>
        <end position="47"/>
    </location>
</feature>
<evidence type="ECO:0000256" key="13">
    <source>
        <dbReference type="HAMAP-Rule" id="MF_01398"/>
    </source>
</evidence>
<keyword evidence="7 13" id="KW-0406">Ion transport</keyword>
<evidence type="ECO:0000256" key="11">
    <source>
        <dbReference type="ARBA" id="ARBA00025614"/>
    </source>
</evidence>
<dbReference type="GO" id="GO:0045259">
    <property type="term" value="C:proton-transporting ATP synthase complex"/>
    <property type="evidence" value="ECO:0007669"/>
    <property type="project" value="UniProtKB-KW"/>
</dbReference>
<feature type="chain" id="PRO_5035199419" description="ATP synthase subunit b" evidence="16">
    <location>
        <begin position="19"/>
        <end position="185"/>
    </location>
</feature>
<keyword evidence="5 13" id="KW-0375">Hydrogen ion transport</keyword>
<keyword evidence="6 13" id="KW-1133">Transmembrane helix</keyword>
<evidence type="ECO:0000256" key="3">
    <source>
        <dbReference type="ARBA" id="ARBA00022547"/>
    </source>
</evidence>
<dbReference type="AlphaFoldDB" id="A0A0Q0QY01"/>
<proteinExistence type="inferred from homology"/>
<keyword evidence="15" id="KW-0175">Coiled coil</keyword>
<dbReference type="Pfam" id="PF00430">
    <property type="entry name" value="ATP-synt_B"/>
    <property type="match status" value="1"/>
</dbReference>
<dbReference type="PANTHER" id="PTHR33445:SF1">
    <property type="entry name" value="ATP SYNTHASE SUBUNIT B"/>
    <property type="match status" value="1"/>
</dbReference>
<comment type="similarity">
    <text evidence="1 13 14">Belongs to the ATPase B chain family.</text>
</comment>
<evidence type="ECO:0000256" key="16">
    <source>
        <dbReference type="SAM" id="SignalP"/>
    </source>
</evidence>
<evidence type="ECO:0000256" key="8">
    <source>
        <dbReference type="ARBA" id="ARBA00023136"/>
    </source>
</evidence>